<feature type="region of interest" description="Disordered" evidence="1">
    <location>
        <begin position="393"/>
        <end position="458"/>
    </location>
</feature>
<feature type="region of interest" description="Disordered" evidence="1">
    <location>
        <begin position="1"/>
        <end position="21"/>
    </location>
</feature>
<feature type="compositionally biased region" description="Polar residues" evidence="1">
    <location>
        <begin position="205"/>
        <end position="224"/>
    </location>
</feature>
<organism evidence="2 3">
    <name type="scientific">Botrytis byssoidea</name>
    <dbReference type="NCBI Taxonomy" id="139641"/>
    <lineage>
        <taxon>Eukaryota</taxon>
        <taxon>Fungi</taxon>
        <taxon>Dikarya</taxon>
        <taxon>Ascomycota</taxon>
        <taxon>Pezizomycotina</taxon>
        <taxon>Leotiomycetes</taxon>
        <taxon>Helotiales</taxon>
        <taxon>Sclerotiniaceae</taxon>
        <taxon>Botrytis</taxon>
    </lineage>
</organism>
<evidence type="ECO:0000313" key="2">
    <source>
        <dbReference type="EMBL" id="KAF7946905.1"/>
    </source>
</evidence>
<feature type="compositionally biased region" description="Polar residues" evidence="1">
    <location>
        <begin position="275"/>
        <end position="284"/>
    </location>
</feature>
<dbReference type="GeneID" id="62147743"/>
<dbReference type="AlphaFoldDB" id="A0A9P5IPD8"/>
<feature type="compositionally biased region" description="Low complexity" evidence="1">
    <location>
        <begin position="125"/>
        <end position="139"/>
    </location>
</feature>
<keyword evidence="3" id="KW-1185">Reference proteome</keyword>
<feature type="compositionally biased region" description="Polar residues" evidence="1">
    <location>
        <begin position="310"/>
        <end position="324"/>
    </location>
</feature>
<gene>
    <name evidence="2" type="ORF">EAE97_004154</name>
</gene>
<feature type="compositionally biased region" description="Basic and acidic residues" evidence="1">
    <location>
        <begin position="249"/>
        <end position="258"/>
    </location>
</feature>
<feature type="region of interest" description="Disordered" evidence="1">
    <location>
        <begin position="197"/>
        <end position="224"/>
    </location>
</feature>
<accession>A0A9P5IPD8</accession>
<dbReference type="EMBL" id="RCSW01000007">
    <property type="protein sequence ID" value="KAF7946905.1"/>
    <property type="molecule type" value="Genomic_DNA"/>
</dbReference>
<reference evidence="2 3" key="1">
    <citation type="journal article" date="2020" name="Genome Biol. Evol.">
        <title>Comparative genomics of Sclerotiniaceae.</title>
        <authorList>
            <person name="Valero Jimenez C.A."/>
            <person name="Steentjes M."/>
            <person name="Scholten O.E."/>
            <person name="Van Kan J.A.L."/>
        </authorList>
    </citation>
    <scope>NUCLEOTIDE SEQUENCE [LARGE SCALE GENOMIC DNA]</scope>
    <source>
        <strain evidence="2 3">MUCL 94</strain>
    </source>
</reference>
<sequence>MPQNPFRKFKLANKPAPNDNTVTQSWLESKVHLQLPGRKRKTMFSKDQASNYYNNLSPETRKTYGYPLPAKTPGFKIPRKPLPEHQYNLDENIKVKIGKSPNFVRPQTTNIPLPANPPKAHSRAKLSSSQNSSRSGPSRTPSKMNMEELKRDFSDFENLRPSKEFQKLQQTMKETKHAQPQTVTSSEFQRYKSIAGVIHDEPSRRSSIQSADPHSKPGSSRIHSPVEQFQAQGLSLEMLEDQYYSLEAQDRQNKEHHQSSAKSLRSGARSHKSRAVTTPQSPKKIQQIEARPLPPTPKPHRSSEVPIHSSARSQRPKISSTPTPIENIRQLETEYSPRIRTTSSSHRPAETPIYSSARSYRPRAPNTARPLENNNRLETGFLERCPMPHQALIIPHQPSSRPHRPPTQLIPKPKRTVHFEERPSQPVPNTLRERRRPPLEPPQPHSDRFKPHPPVRSS</sequence>
<evidence type="ECO:0000256" key="1">
    <source>
        <dbReference type="SAM" id="MobiDB-lite"/>
    </source>
</evidence>
<name>A0A9P5IPD8_9HELO</name>
<dbReference type="RefSeq" id="XP_038734110.1">
    <property type="nucleotide sequence ID" value="XM_038874666.1"/>
</dbReference>
<feature type="region of interest" description="Disordered" evidence="1">
    <location>
        <begin position="249"/>
        <end position="374"/>
    </location>
</feature>
<feature type="region of interest" description="Disordered" evidence="1">
    <location>
        <begin position="99"/>
        <end position="146"/>
    </location>
</feature>
<evidence type="ECO:0000313" key="3">
    <source>
        <dbReference type="Proteomes" id="UP000710849"/>
    </source>
</evidence>
<proteinExistence type="predicted"/>
<dbReference type="Proteomes" id="UP000710849">
    <property type="component" value="Unassembled WGS sequence"/>
</dbReference>
<protein>
    <submittedName>
        <fullName evidence="2">Uncharacterized protein</fullName>
    </submittedName>
</protein>
<comment type="caution">
    <text evidence="2">The sequence shown here is derived from an EMBL/GenBank/DDBJ whole genome shotgun (WGS) entry which is preliminary data.</text>
</comment>